<evidence type="ECO:0000256" key="8">
    <source>
        <dbReference type="ARBA" id="ARBA00022801"/>
    </source>
</evidence>
<evidence type="ECO:0000313" key="14">
    <source>
        <dbReference type="Proteomes" id="UP000002620"/>
    </source>
</evidence>
<dbReference type="Pfam" id="PF03167">
    <property type="entry name" value="UDG"/>
    <property type="match status" value="1"/>
</dbReference>
<dbReference type="GO" id="GO:0006281">
    <property type="term" value="P:DNA repair"/>
    <property type="evidence" value="ECO:0007669"/>
    <property type="project" value="UniProtKB-KW"/>
</dbReference>
<evidence type="ECO:0000313" key="13">
    <source>
        <dbReference type="EMBL" id="ACX52315.1"/>
    </source>
</evidence>
<dbReference type="EMBL" id="CP001785">
    <property type="protein sequence ID" value="ACX52315.1"/>
    <property type="molecule type" value="Genomic_DNA"/>
</dbReference>
<dbReference type="SMART" id="SM00987">
    <property type="entry name" value="UreE_C"/>
    <property type="match status" value="1"/>
</dbReference>
<dbReference type="HOGENOM" id="CLU_044815_1_3_9"/>
<feature type="domain" description="Uracil-DNA glycosylase-like" evidence="12">
    <location>
        <begin position="49"/>
        <end position="196"/>
    </location>
</feature>
<evidence type="ECO:0000256" key="9">
    <source>
        <dbReference type="ARBA" id="ARBA00023004"/>
    </source>
</evidence>
<dbReference type="STRING" id="429009.Adeg_1204"/>
<keyword evidence="9" id="KW-0408">Iron</keyword>
<dbReference type="AlphaFoldDB" id="C9R7N6"/>
<keyword evidence="7" id="KW-0227">DNA damage</keyword>
<name>C9R7N6_AMMDK</name>
<comment type="catalytic activity">
    <reaction evidence="1">
        <text>Hydrolyzes single-stranded DNA or mismatched double-stranded DNA and polynucleotides, releasing free uracil.</text>
        <dbReference type="EC" id="3.2.2.27"/>
    </reaction>
</comment>
<dbReference type="SUPFAM" id="SSF52141">
    <property type="entry name" value="Uracil-DNA glycosylase-like"/>
    <property type="match status" value="1"/>
</dbReference>
<evidence type="ECO:0000256" key="10">
    <source>
        <dbReference type="ARBA" id="ARBA00023014"/>
    </source>
</evidence>
<dbReference type="eggNOG" id="COG1573">
    <property type="taxonomic scope" value="Bacteria"/>
</dbReference>
<accession>C9R7N6</accession>
<evidence type="ECO:0000256" key="11">
    <source>
        <dbReference type="ARBA" id="ARBA00023204"/>
    </source>
</evidence>
<keyword evidence="5" id="KW-0004">4Fe-4S</keyword>
<dbReference type="InterPro" id="IPR005122">
    <property type="entry name" value="Uracil-DNA_glycosylase-like"/>
</dbReference>
<dbReference type="Gene3D" id="3.40.470.10">
    <property type="entry name" value="Uracil-DNA glycosylase-like domain"/>
    <property type="match status" value="1"/>
</dbReference>
<dbReference type="GO" id="GO:0046872">
    <property type="term" value="F:metal ion binding"/>
    <property type="evidence" value="ECO:0007669"/>
    <property type="project" value="UniProtKB-KW"/>
</dbReference>
<evidence type="ECO:0000259" key="12">
    <source>
        <dbReference type="SMART" id="SM00986"/>
    </source>
</evidence>
<evidence type="ECO:0000256" key="1">
    <source>
        <dbReference type="ARBA" id="ARBA00001400"/>
    </source>
</evidence>
<comment type="similarity">
    <text evidence="2">Belongs to the uracil-DNA glycosylase (UDG) superfamily. Type 4 (UDGa) family.</text>
</comment>
<evidence type="ECO:0000256" key="4">
    <source>
        <dbReference type="ARBA" id="ARBA00019403"/>
    </source>
</evidence>
<dbReference type="RefSeq" id="WP_015739192.1">
    <property type="nucleotide sequence ID" value="NC_013385.1"/>
</dbReference>
<evidence type="ECO:0000256" key="3">
    <source>
        <dbReference type="ARBA" id="ARBA00012030"/>
    </source>
</evidence>
<dbReference type="Proteomes" id="UP000002620">
    <property type="component" value="Chromosome"/>
</dbReference>
<keyword evidence="14" id="KW-1185">Reference proteome</keyword>
<protein>
    <recommendedName>
        <fullName evidence="4">Type-4 uracil-DNA glycosylase</fullName>
        <ecNumber evidence="3">3.2.2.27</ecNumber>
    </recommendedName>
</protein>
<dbReference type="SMART" id="SM00986">
    <property type="entry name" value="UDG"/>
    <property type="match status" value="1"/>
</dbReference>
<dbReference type="PANTHER" id="PTHR33693:SF1">
    <property type="entry name" value="TYPE-4 URACIL-DNA GLYCOSYLASE"/>
    <property type="match status" value="1"/>
</dbReference>
<dbReference type="GO" id="GO:0004844">
    <property type="term" value="F:uracil DNA N-glycosylase activity"/>
    <property type="evidence" value="ECO:0007669"/>
    <property type="project" value="UniProtKB-EC"/>
</dbReference>
<keyword evidence="6" id="KW-0479">Metal-binding</keyword>
<dbReference type="GO" id="GO:0051539">
    <property type="term" value="F:4 iron, 4 sulfur cluster binding"/>
    <property type="evidence" value="ECO:0007669"/>
    <property type="project" value="UniProtKB-KW"/>
</dbReference>
<dbReference type="EC" id="3.2.2.27" evidence="3"/>
<dbReference type="InterPro" id="IPR036895">
    <property type="entry name" value="Uracil-DNA_glycosylase-like_sf"/>
</dbReference>
<keyword evidence="10" id="KW-0411">Iron-sulfur</keyword>
<keyword evidence="11" id="KW-0234">DNA repair</keyword>
<reference evidence="13 14" key="1">
    <citation type="submission" date="2009-10" db="EMBL/GenBank/DDBJ databases">
        <title>Complete sequence of chromosome of Ammonifex degensii KC4.</title>
        <authorList>
            <consortium name="US DOE Joint Genome Institute"/>
            <person name="Kerfeld C."/>
            <person name="Goodner B."/>
            <person name="Huber H."/>
            <person name="Stetter K."/>
            <person name="Lucas S."/>
            <person name="Copeland A."/>
            <person name="Lapidus A."/>
            <person name="Glavina del Rio T."/>
            <person name="Dalin E."/>
            <person name="Tice H."/>
            <person name="Bruce D."/>
            <person name="Goodwin L."/>
            <person name="Pitluck S."/>
            <person name="Saunders E."/>
            <person name="Brettin T."/>
            <person name="Detter J.C."/>
            <person name="Han C."/>
            <person name="Larimer F."/>
            <person name="Land M."/>
            <person name="Hauser L."/>
            <person name="Kyrpides N."/>
            <person name="Ovchinnikova G."/>
            <person name="Richardson P."/>
        </authorList>
    </citation>
    <scope>NUCLEOTIDE SEQUENCE [LARGE SCALE GENOMIC DNA]</scope>
    <source>
        <strain evidence="14">DSM 10501 / KC4</strain>
    </source>
</reference>
<dbReference type="OrthoDB" id="5290748at2"/>
<organism evidence="13 14">
    <name type="scientific">Ammonifex degensii (strain DSM 10501 / KC4)</name>
    <dbReference type="NCBI Taxonomy" id="429009"/>
    <lineage>
        <taxon>Bacteria</taxon>
        <taxon>Bacillati</taxon>
        <taxon>Bacillota</taxon>
        <taxon>Clostridia</taxon>
        <taxon>Thermoanaerobacterales</taxon>
        <taxon>Thermoanaerobacteraceae</taxon>
        <taxon>Ammonifex</taxon>
    </lineage>
</organism>
<evidence type="ECO:0000256" key="2">
    <source>
        <dbReference type="ARBA" id="ARBA00006521"/>
    </source>
</evidence>
<evidence type="ECO:0000256" key="6">
    <source>
        <dbReference type="ARBA" id="ARBA00022723"/>
    </source>
</evidence>
<dbReference type="InterPro" id="IPR005273">
    <property type="entry name" value="Ura-DNA_glyco_family4"/>
</dbReference>
<dbReference type="InterPro" id="IPR051536">
    <property type="entry name" value="UDG_Type-4/5"/>
</dbReference>
<evidence type="ECO:0000256" key="7">
    <source>
        <dbReference type="ARBA" id="ARBA00022763"/>
    </source>
</evidence>
<dbReference type="PANTHER" id="PTHR33693">
    <property type="entry name" value="TYPE-5 URACIL-DNA GLYCOSYLASE"/>
    <property type="match status" value="1"/>
</dbReference>
<dbReference type="KEGG" id="adg:Adeg_1204"/>
<proteinExistence type="inferred from homology"/>
<sequence length="210" mass="23090">MARATRSASGSLQLTFDDLAVPQTLEELEAVVKNCRKCPLAAGRTNVVFGEGNPHALLMFIGEGPGAEEDRQGRPFVGPAGQLLDRILAACGIKREEVYIANIVKCRPPGNRVPTKEEAEACLPYLRRQIELIRPKIIVLLGATALQYLVGSGARITKIRGQWLGPLYGAQIMPTYHPAALLRDASKKRPAWEDFKKVRDAYFGLKRQGL</sequence>
<evidence type="ECO:0000256" key="5">
    <source>
        <dbReference type="ARBA" id="ARBA00022485"/>
    </source>
</evidence>
<keyword evidence="8" id="KW-0378">Hydrolase</keyword>
<dbReference type="CDD" id="cd10030">
    <property type="entry name" value="UDG-F4_TTUDGA_SPO1dp_like"/>
    <property type="match status" value="1"/>
</dbReference>
<dbReference type="NCBIfam" id="TIGR00758">
    <property type="entry name" value="UDG_fam4"/>
    <property type="match status" value="1"/>
</dbReference>
<gene>
    <name evidence="13" type="ordered locus">Adeg_1204</name>
</gene>